<dbReference type="PANTHER" id="PTHR11062:SF268">
    <property type="entry name" value="FAMILY PROTEIN, PUTATIVE, EXPRESSED-RELATED"/>
    <property type="match status" value="1"/>
</dbReference>
<keyword evidence="4" id="KW-1133">Transmembrane helix</keyword>
<evidence type="ECO:0000313" key="7">
    <source>
        <dbReference type="Proteomes" id="UP001497392"/>
    </source>
</evidence>
<feature type="domain" description="Exostosin GT47" evidence="5">
    <location>
        <begin position="75"/>
        <end position="419"/>
    </location>
</feature>
<feature type="transmembrane region" description="Helical" evidence="4">
    <location>
        <begin position="12"/>
        <end position="29"/>
    </location>
</feature>
<comment type="subcellular location">
    <subcellularLocation>
        <location evidence="1">Golgi apparatus membrane</location>
        <topology evidence="1">Single-pass type II membrane protein</topology>
    </subcellularLocation>
</comment>
<gene>
    <name evidence="6" type="primary">g4453</name>
    <name evidence="6" type="ORF">VP750_LOCUS3792</name>
</gene>
<comment type="similarity">
    <text evidence="2">Belongs to the glycosyltransferase 47 family.</text>
</comment>
<dbReference type="InterPro" id="IPR040911">
    <property type="entry name" value="Exostosin_GT47"/>
</dbReference>
<keyword evidence="4" id="KW-0812">Transmembrane</keyword>
<evidence type="ECO:0000313" key="6">
    <source>
        <dbReference type="EMBL" id="CAL5222133.1"/>
    </source>
</evidence>
<keyword evidence="3" id="KW-0333">Golgi apparatus</keyword>
<proteinExistence type="inferred from homology"/>
<dbReference type="Proteomes" id="UP001497392">
    <property type="component" value="Unassembled WGS sequence"/>
</dbReference>
<name>A0ABP1FVC1_9CHLO</name>
<evidence type="ECO:0000256" key="2">
    <source>
        <dbReference type="ARBA" id="ARBA00010271"/>
    </source>
</evidence>
<dbReference type="Pfam" id="PF03016">
    <property type="entry name" value="Exostosin_GT47"/>
    <property type="match status" value="1"/>
</dbReference>
<sequence length="473" mass="55427">MDHLYQGCRMTLRWTYFVLLIHVILHTYVSGLHSTADRQPTSKSFRKVHTGRSEHTALHPSETAVSEGDVQDHFIYVYDMPSHFTEDLTQLPVQWHPSQYDYDQVLHQHLLQSKVRTEDPDQAQLFFIPVYLGRHYNWFWQQWSDPNNAWDLNKECLPTHTPVECFWDKWDRAKEASSDMVRKAIAHVKEQHPYWERKNGADHFMVFSYDHGRCDMARGLQHEEFGRMFAIQSYGDIMSMNEKGYPPLIQRWRENDFTWAGPKLWACFRPDADVLVPMYYSSQEAGIVSPFAGERDISMLMRFQYEIGDGKNLVEHFGHRLRYELIEQWKADPLPRSEQGLATPEETMRDMARSVFCAAPPGQTQDSVRVFRGIVKGCIPVTFYRGNDRPFERHLRLPWDAFSVNMQPDDYDQLNRVLQGILDDPRRLQGLQHALAAVQRHFVWDPRAKDGVLGSIERELSLRAAALHALRYS</sequence>
<accession>A0ABP1FVC1</accession>
<protein>
    <submittedName>
        <fullName evidence="6">G4453 protein</fullName>
    </submittedName>
</protein>
<evidence type="ECO:0000256" key="4">
    <source>
        <dbReference type="SAM" id="Phobius"/>
    </source>
</evidence>
<dbReference type="PANTHER" id="PTHR11062">
    <property type="entry name" value="EXOSTOSIN HEPARAN SULFATE GLYCOSYLTRANSFERASE -RELATED"/>
    <property type="match status" value="1"/>
</dbReference>
<evidence type="ECO:0000256" key="3">
    <source>
        <dbReference type="ARBA" id="ARBA00023034"/>
    </source>
</evidence>
<organism evidence="6 7">
    <name type="scientific">Coccomyxa viridis</name>
    <dbReference type="NCBI Taxonomy" id="1274662"/>
    <lineage>
        <taxon>Eukaryota</taxon>
        <taxon>Viridiplantae</taxon>
        <taxon>Chlorophyta</taxon>
        <taxon>core chlorophytes</taxon>
        <taxon>Trebouxiophyceae</taxon>
        <taxon>Trebouxiophyceae incertae sedis</taxon>
        <taxon>Coccomyxaceae</taxon>
        <taxon>Coccomyxa</taxon>
    </lineage>
</organism>
<keyword evidence="7" id="KW-1185">Reference proteome</keyword>
<dbReference type="InterPro" id="IPR004263">
    <property type="entry name" value="Exostosin"/>
</dbReference>
<comment type="caution">
    <text evidence="6">The sequence shown here is derived from an EMBL/GenBank/DDBJ whole genome shotgun (WGS) entry which is preliminary data.</text>
</comment>
<evidence type="ECO:0000256" key="1">
    <source>
        <dbReference type="ARBA" id="ARBA00004323"/>
    </source>
</evidence>
<reference evidence="6 7" key="1">
    <citation type="submission" date="2024-06" db="EMBL/GenBank/DDBJ databases">
        <authorList>
            <person name="Kraege A."/>
            <person name="Thomma B."/>
        </authorList>
    </citation>
    <scope>NUCLEOTIDE SEQUENCE [LARGE SCALE GENOMIC DNA]</scope>
</reference>
<dbReference type="EMBL" id="CAXHTA020000006">
    <property type="protein sequence ID" value="CAL5222133.1"/>
    <property type="molecule type" value="Genomic_DNA"/>
</dbReference>
<evidence type="ECO:0000259" key="5">
    <source>
        <dbReference type="Pfam" id="PF03016"/>
    </source>
</evidence>
<keyword evidence="4" id="KW-0472">Membrane</keyword>